<feature type="compositionally biased region" description="Basic and acidic residues" evidence="1">
    <location>
        <begin position="424"/>
        <end position="439"/>
    </location>
</feature>
<dbReference type="EMBL" id="CP022743">
    <property type="protein sequence ID" value="ASU35834.1"/>
    <property type="molecule type" value="Genomic_DNA"/>
</dbReference>
<evidence type="ECO:0000313" key="3">
    <source>
        <dbReference type="EMBL" id="ASU35834.1"/>
    </source>
</evidence>
<dbReference type="GO" id="GO:0000150">
    <property type="term" value="F:DNA strand exchange activity"/>
    <property type="evidence" value="ECO:0007669"/>
    <property type="project" value="InterPro"/>
</dbReference>
<evidence type="ECO:0000256" key="1">
    <source>
        <dbReference type="SAM" id="MobiDB-lite"/>
    </source>
</evidence>
<feature type="domain" description="Resolvase HTH" evidence="2">
    <location>
        <begin position="352"/>
        <end position="388"/>
    </location>
</feature>
<accession>A0A223P1M0</accession>
<dbReference type="OrthoDB" id="786308at2"/>
<feature type="region of interest" description="Disordered" evidence="1">
    <location>
        <begin position="25"/>
        <end position="70"/>
    </location>
</feature>
<dbReference type="RefSeq" id="WP_094571948.1">
    <property type="nucleotide sequence ID" value="NZ_CP022743.1"/>
</dbReference>
<feature type="compositionally biased region" description="Polar residues" evidence="1">
    <location>
        <begin position="519"/>
        <end position="530"/>
    </location>
</feature>
<dbReference type="KEGG" id="muc:MuYL_3949"/>
<feature type="compositionally biased region" description="Acidic residues" evidence="1">
    <location>
        <begin position="56"/>
        <end position="65"/>
    </location>
</feature>
<feature type="region of interest" description="Disordered" evidence="1">
    <location>
        <begin position="639"/>
        <end position="659"/>
    </location>
</feature>
<dbReference type="GO" id="GO:0003677">
    <property type="term" value="F:DNA binding"/>
    <property type="evidence" value="ECO:0007669"/>
    <property type="project" value="InterPro"/>
</dbReference>
<organism evidence="3 4">
    <name type="scientific">Mucilaginibacter xinganensis</name>
    <dbReference type="NCBI Taxonomy" id="1234841"/>
    <lineage>
        <taxon>Bacteria</taxon>
        <taxon>Pseudomonadati</taxon>
        <taxon>Bacteroidota</taxon>
        <taxon>Sphingobacteriia</taxon>
        <taxon>Sphingobacteriales</taxon>
        <taxon>Sphingobacteriaceae</taxon>
        <taxon>Mucilaginibacter</taxon>
    </lineage>
</organism>
<dbReference type="Gene3D" id="3.40.50.300">
    <property type="entry name" value="P-loop containing nucleotide triphosphate hydrolases"/>
    <property type="match status" value="1"/>
</dbReference>
<name>A0A223P1M0_9SPHI</name>
<feature type="compositionally biased region" description="Low complexity" evidence="1">
    <location>
        <begin position="35"/>
        <end position="44"/>
    </location>
</feature>
<dbReference type="InterPro" id="IPR006120">
    <property type="entry name" value="Resolvase_HTH_dom"/>
</dbReference>
<dbReference type="SUPFAM" id="SSF52540">
    <property type="entry name" value="P-loop containing nucleoside triphosphate hydrolases"/>
    <property type="match status" value="1"/>
</dbReference>
<dbReference type="Proteomes" id="UP000215002">
    <property type="component" value="Chromosome"/>
</dbReference>
<reference evidence="3 4" key="1">
    <citation type="submission" date="2017-08" db="EMBL/GenBank/DDBJ databases">
        <title>Complete genome sequence of Mucilaginibacter sp. strain BJC16-A31.</title>
        <authorList>
            <consortium name="Henan University of Science and Technology"/>
            <person name="You X."/>
        </authorList>
    </citation>
    <scope>NUCLEOTIDE SEQUENCE [LARGE SCALE GENOMIC DNA]</scope>
    <source>
        <strain evidence="3 4">BJC16-A31</strain>
    </source>
</reference>
<feature type="region of interest" description="Disordered" evidence="1">
    <location>
        <begin position="424"/>
        <end position="458"/>
    </location>
</feature>
<evidence type="ECO:0000313" key="4">
    <source>
        <dbReference type="Proteomes" id="UP000215002"/>
    </source>
</evidence>
<sequence>MKQQNKEPLYIPFVRPAAIESIRDAARPPLPAGMDPDLLPGDELPLPEPEPHDFPAEEEDEEEDTAAGNSYRYDNNGAFIIRTGEDWLLDHTPIPEPTMLFGKFWHRDELCILFADTNVGKSVLAVQIADSISRGRPIAPLQMDAPAVPVLYFDFELSDAQFQHRYSTPADGKYPFTKNFCRAQLNPCSAKQNKFSSYEEFINNEIENALLAYQAKVLIIDNITCLRYGTQSAAGAQNLMQYLQNIKRKYNVSILVLAHTPKRNTAKPLSRNDLQGSKMLINFADSAFAIGESQQSPGLRYLKQIKQRSSSETHGAENICLGQIVKESNFLHFRFGGHGHETDHLTPYTELYRKNTQNRIGQLKKQGQTIRQIAARLGLATTTVFRTLKRLERCEEGEEFADVQTKNEETDERERNVMVSLSNHDMRIGPDDAPTERSKSAGNVMLTPPNHDVRKSPEAAEMRTINNVPPVILNDSEGSSPHASLVILNDSEGSSPHASLVILNDSEGSSPREPADKSAPNNPLTHPTQQTDEHERNFTLTPPNHDVHKGHDERERNVMVSLPNHDVRKGPNERERNVMVSLSNHDGRKGPDVVFTEQNNHPPLPGTPMHVTGKNFALYKQYQKEMAMLKADERANERRGKYAGEAEGTQRSSKVSLKF</sequence>
<gene>
    <name evidence="3" type="ORF">MuYL_3949</name>
</gene>
<keyword evidence="4" id="KW-1185">Reference proteome</keyword>
<dbReference type="Pfam" id="PF02796">
    <property type="entry name" value="HTH_7"/>
    <property type="match status" value="1"/>
</dbReference>
<dbReference type="AlphaFoldDB" id="A0A223P1M0"/>
<protein>
    <recommendedName>
        <fullName evidence="2">Resolvase HTH domain-containing protein</fullName>
    </recommendedName>
</protein>
<proteinExistence type="predicted"/>
<dbReference type="InterPro" id="IPR027417">
    <property type="entry name" value="P-loop_NTPase"/>
</dbReference>
<feature type="region of interest" description="Disordered" evidence="1">
    <location>
        <begin position="502"/>
        <end position="550"/>
    </location>
</feature>
<dbReference type="Pfam" id="PF13481">
    <property type="entry name" value="AAA_25"/>
    <property type="match status" value="1"/>
</dbReference>
<evidence type="ECO:0000259" key="2">
    <source>
        <dbReference type="Pfam" id="PF02796"/>
    </source>
</evidence>
<feature type="compositionally biased region" description="Polar residues" evidence="1">
    <location>
        <begin position="649"/>
        <end position="659"/>
    </location>
</feature>